<dbReference type="EMBL" id="JASNFN010000045">
    <property type="protein sequence ID" value="MDP5185348.1"/>
    <property type="molecule type" value="Genomic_DNA"/>
</dbReference>
<organism evidence="10 11">
    <name type="scientific">Blastococcus carthaginiensis</name>
    <dbReference type="NCBI Taxonomy" id="3050034"/>
    <lineage>
        <taxon>Bacteria</taxon>
        <taxon>Bacillati</taxon>
        <taxon>Actinomycetota</taxon>
        <taxon>Actinomycetes</taxon>
        <taxon>Geodermatophilales</taxon>
        <taxon>Geodermatophilaceae</taxon>
        <taxon>Blastococcus</taxon>
    </lineage>
</organism>
<feature type="transmembrane region" description="Helical" evidence="9">
    <location>
        <begin position="513"/>
        <end position="533"/>
    </location>
</feature>
<feature type="transmembrane region" description="Helical" evidence="9">
    <location>
        <begin position="302"/>
        <end position="325"/>
    </location>
</feature>
<evidence type="ECO:0000256" key="2">
    <source>
        <dbReference type="ARBA" id="ARBA00005658"/>
    </source>
</evidence>
<feature type="transmembrane region" description="Helical" evidence="9">
    <location>
        <begin position="229"/>
        <end position="249"/>
    </location>
</feature>
<evidence type="ECO:0000256" key="1">
    <source>
        <dbReference type="ARBA" id="ARBA00004651"/>
    </source>
</evidence>
<reference evidence="11" key="1">
    <citation type="submission" date="2023-05" db="EMBL/GenBank/DDBJ databases">
        <title>Draft genome of Pseudofrankia sp. BMG5.37.</title>
        <authorList>
            <person name="Gtari M."/>
            <person name="Ghodhbane F."/>
            <person name="Sbissi I."/>
        </authorList>
    </citation>
    <scope>NUCLEOTIDE SEQUENCE [LARGE SCALE GENOMIC DNA]</scope>
    <source>
        <strain evidence="11">BMG 814</strain>
    </source>
</reference>
<feature type="transmembrane region" description="Helical" evidence="9">
    <location>
        <begin position="360"/>
        <end position="378"/>
    </location>
</feature>
<feature type="transmembrane region" description="Helical" evidence="9">
    <location>
        <begin position="444"/>
        <end position="471"/>
    </location>
</feature>
<feature type="transmembrane region" description="Helical" evidence="9">
    <location>
        <begin position="49"/>
        <end position="67"/>
    </location>
</feature>
<dbReference type="InterPro" id="IPR018093">
    <property type="entry name" value="BCCT_CS"/>
</dbReference>
<feature type="transmembrane region" description="Helical" evidence="9">
    <location>
        <begin position="183"/>
        <end position="201"/>
    </location>
</feature>
<evidence type="ECO:0000256" key="7">
    <source>
        <dbReference type="ARBA" id="ARBA00023136"/>
    </source>
</evidence>
<name>A0ABT9IID8_9ACTN</name>
<dbReference type="Pfam" id="PF02028">
    <property type="entry name" value="BCCT"/>
    <property type="match status" value="1"/>
</dbReference>
<keyword evidence="5 9" id="KW-0812">Transmembrane</keyword>
<dbReference type="PROSITE" id="PS01303">
    <property type="entry name" value="BCCT"/>
    <property type="match status" value="1"/>
</dbReference>
<dbReference type="PANTHER" id="PTHR30047:SF7">
    <property type="entry name" value="HIGH-AFFINITY CHOLINE TRANSPORT PROTEIN"/>
    <property type="match status" value="1"/>
</dbReference>
<accession>A0ABT9IID8</accession>
<protein>
    <submittedName>
        <fullName evidence="10">BCCT family transporter</fullName>
    </submittedName>
</protein>
<comment type="subcellular location">
    <subcellularLocation>
        <location evidence="1">Cell membrane</location>
        <topology evidence="1">Multi-pass membrane protein</topology>
    </subcellularLocation>
</comment>
<feature type="transmembrane region" description="Helical" evidence="9">
    <location>
        <begin position="390"/>
        <end position="413"/>
    </location>
</feature>
<dbReference type="PANTHER" id="PTHR30047">
    <property type="entry name" value="HIGH-AFFINITY CHOLINE TRANSPORT PROTEIN-RELATED"/>
    <property type="match status" value="1"/>
</dbReference>
<sequence length="623" mass="65571">MSENDGSSGSRPSPAGPTARHPKGAPRRHPALVQPPADVSEDSRGLDTVVFGVAAVLALALVIWGFLSPGTLGSTSSAGLSWVVHNVGWFFVLLATVIVVFVLWLGASKYGRIPLGRDDEAPEFRTISWIAMMFSAGMGIGLMFFGVAEPLAHFVEPPPGTIEGGTDDAVRTALATTLFHWTLHPWAIYAFMGLAVGYGVYRRGRRQLLSSAFVPLFGRDVSERPAGKVIDTLAVIATLFGTAASLGFGALQIGSGVELIGWVGEAGNAVILVILAILTAAFVVSAFSGIAKGIQYLSNINVVLAFTLALFVFVLGPTVFILNVVPTAVGAYFDQLAEMAARTEAVGGDAMATWLSGWTVFYWAWWISWTPFVGIFIARISRGRTIRQFVAGVLLVPSAVSILWFAIFGGAAIDVQRTGGDLAGRSSTEAQLFGLLEGLPLSSIATVLVMLLISIFFITGADSASVVMSSLSERGNREPRSRVVIFWGVLTGSVAAVMMLAGGDEALQGLQNLTIIGAVPFAVVIAVLMVSLAKDLRSDPAMVRRTVALEAVRQAVVDGLTRHGDDFVLAVEHVDEADGAGDRGPAAGTPPTRTAEHRAGSAGRTLGDVDSPVPDRRGADGRE</sequence>
<gene>
    <name evidence="10" type="ORF">QOZ88_22170</name>
</gene>
<feature type="transmembrane region" description="Helical" evidence="9">
    <location>
        <begin position="269"/>
        <end position="290"/>
    </location>
</feature>
<feature type="region of interest" description="Disordered" evidence="8">
    <location>
        <begin position="578"/>
        <end position="623"/>
    </location>
</feature>
<evidence type="ECO:0000256" key="6">
    <source>
        <dbReference type="ARBA" id="ARBA00022989"/>
    </source>
</evidence>
<comment type="similarity">
    <text evidence="2">Belongs to the BCCT transporter (TC 2.A.15) family.</text>
</comment>
<feature type="compositionally biased region" description="Low complexity" evidence="8">
    <location>
        <begin position="583"/>
        <end position="592"/>
    </location>
</feature>
<evidence type="ECO:0000313" key="10">
    <source>
        <dbReference type="EMBL" id="MDP5185348.1"/>
    </source>
</evidence>
<keyword evidence="4" id="KW-1003">Cell membrane</keyword>
<feature type="transmembrane region" description="Helical" evidence="9">
    <location>
        <begin position="87"/>
        <end position="106"/>
    </location>
</feature>
<evidence type="ECO:0000313" key="11">
    <source>
        <dbReference type="Proteomes" id="UP001233673"/>
    </source>
</evidence>
<evidence type="ECO:0000256" key="9">
    <source>
        <dbReference type="SAM" id="Phobius"/>
    </source>
</evidence>
<dbReference type="InterPro" id="IPR000060">
    <property type="entry name" value="BCCT_transptr"/>
</dbReference>
<feature type="region of interest" description="Disordered" evidence="8">
    <location>
        <begin position="1"/>
        <end position="39"/>
    </location>
</feature>
<feature type="compositionally biased region" description="Low complexity" evidence="8">
    <location>
        <begin position="1"/>
        <end position="17"/>
    </location>
</feature>
<feature type="transmembrane region" description="Helical" evidence="9">
    <location>
        <begin position="127"/>
        <end position="148"/>
    </location>
</feature>
<feature type="compositionally biased region" description="Basic and acidic residues" evidence="8">
    <location>
        <begin position="613"/>
        <end position="623"/>
    </location>
</feature>
<evidence type="ECO:0000256" key="8">
    <source>
        <dbReference type="SAM" id="MobiDB-lite"/>
    </source>
</evidence>
<evidence type="ECO:0000256" key="5">
    <source>
        <dbReference type="ARBA" id="ARBA00022692"/>
    </source>
</evidence>
<dbReference type="NCBIfam" id="TIGR00842">
    <property type="entry name" value="bcct"/>
    <property type="match status" value="1"/>
</dbReference>
<evidence type="ECO:0000256" key="3">
    <source>
        <dbReference type="ARBA" id="ARBA00022448"/>
    </source>
</evidence>
<feature type="compositionally biased region" description="Basic residues" evidence="8">
    <location>
        <begin position="20"/>
        <end position="30"/>
    </location>
</feature>
<keyword evidence="7 9" id="KW-0472">Membrane</keyword>
<feature type="transmembrane region" description="Helical" evidence="9">
    <location>
        <begin position="483"/>
        <end position="501"/>
    </location>
</feature>
<evidence type="ECO:0000256" key="4">
    <source>
        <dbReference type="ARBA" id="ARBA00022475"/>
    </source>
</evidence>
<comment type="caution">
    <text evidence="10">The sequence shown here is derived from an EMBL/GenBank/DDBJ whole genome shotgun (WGS) entry which is preliminary data.</text>
</comment>
<keyword evidence="6 9" id="KW-1133">Transmembrane helix</keyword>
<dbReference type="RefSeq" id="WP_306001859.1">
    <property type="nucleotide sequence ID" value="NZ_JASNFN010000045.1"/>
</dbReference>
<dbReference type="Proteomes" id="UP001233673">
    <property type="component" value="Unassembled WGS sequence"/>
</dbReference>
<proteinExistence type="inferred from homology"/>
<keyword evidence="11" id="KW-1185">Reference proteome</keyword>
<keyword evidence="3" id="KW-0813">Transport</keyword>